<name>A0A1Y1W437_9FUNG</name>
<comment type="caution">
    <text evidence="1">The sequence shown here is derived from an EMBL/GenBank/DDBJ whole genome shotgun (WGS) entry which is preliminary data.</text>
</comment>
<evidence type="ECO:0000313" key="2">
    <source>
        <dbReference type="Proteomes" id="UP000193922"/>
    </source>
</evidence>
<sequence length="78" mass="8611">MAQRKPCCSHVVQHWHWSVGRKPLISKEGRGACAAQKNPWLGGIKLPAAFLKRPPGRSVKARKIIVVLGKFSRTPSSL</sequence>
<gene>
    <name evidence="1" type="ORF">DL89DRAFT_268738</name>
</gene>
<dbReference type="AlphaFoldDB" id="A0A1Y1W437"/>
<dbReference type="Proteomes" id="UP000193922">
    <property type="component" value="Unassembled WGS sequence"/>
</dbReference>
<proteinExistence type="predicted"/>
<dbReference type="RefSeq" id="XP_040742041.1">
    <property type="nucleotide sequence ID" value="XM_040888030.1"/>
</dbReference>
<dbReference type="GeneID" id="63804678"/>
<dbReference type="EMBL" id="MCFD01000010">
    <property type="protein sequence ID" value="ORX68227.1"/>
    <property type="molecule type" value="Genomic_DNA"/>
</dbReference>
<keyword evidence="2" id="KW-1185">Reference proteome</keyword>
<protein>
    <submittedName>
        <fullName evidence="1">Uncharacterized protein</fullName>
    </submittedName>
</protein>
<organism evidence="1 2">
    <name type="scientific">Linderina pennispora</name>
    <dbReference type="NCBI Taxonomy" id="61395"/>
    <lineage>
        <taxon>Eukaryota</taxon>
        <taxon>Fungi</taxon>
        <taxon>Fungi incertae sedis</taxon>
        <taxon>Zoopagomycota</taxon>
        <taxon>Kickxellomycotina</taxon>
        <taxon>Kickxellomycetes</taxon>
        <taxon>Kickxellales</taxon>
        <taxon>Kickxellaceae</taxon>
        <taxon>Linderina</taxon>
    </lineage>
</organism>
<evidence type="ECO:0000313" key="1">
    <source>
        <dbReference type="EMBL" id="ORX68227.1"/>
    </source>
</evidence>
<reference evidence="1 2" key="1">
    <citation type="submission" date="2016-07" db="EMBL/GenBank/DDBJ databases">
        <title>Pervasive Adenine N6-methylation of Active Genes in Fungi.</title>
        <authorList>
            <consortium name="DOE Joint Genome Institute"/>
            <person name="Mondo S.J."/>
            <person name="Dannebaum R.O."/>
            <person name="Kuo R.C."/>
            <person name="Labutti K."/>
            <person name="Haridas S."/>
            <person name="Kuo A."/>
            <person name="Salamov A."/>
            <person name="Ahrendt S.R."/>
            <person name="Lipzen A."/>
            <person name="Sullivan W."/>
            <person name="Andreopoulos W.B."/>
            <person name="Clum A."/>
            <person name="Lindquist E."/>
            <person name="Daum C."/>
            <person name="Ramamoorthy G.K."/>
            <person name="Gryganskyi A."/>
            <person name="Culley D."/>
            <person name="Magnuson J.K."/>
            <person name="James T.Y."/>
            <person name="O'Malley M.A."/>
            <person name="Stajich J.E."/>
            <person name="Spatafora J.W."/>
            <person name="Visel A."/>
            <person name="Grigoriev I.V."/>
        </authorList>
    </citation>
    <scope>NUCLEOTIDE SEQUENCE [LARGE SCALE GENOMIC DNA]</scope>
    <source>
        <strain evidence="1 2">ATCC 12442</strain>
    </source>
</reference>
<accession>A0A1Y1W437</accession>